<proteinExistence type="predicted"/>
<accession>A0A0S1XC62</accession>
<dbReference type="EMBL" id="CP013050">
    <property type="protein sequence ID" value="ALM75397.1"/>
    <property type="molecule type" value="Genomic_DNA"/>
</dbReference>
<name>A0A0S1XC62_THEBA</name>
<dbReference type="STRING" id="55802.TBCH5v1_1480"/>
<evidence type="ECO:0000256" key="1">
    <source>
        <dbReference type="SAM" id="Phobius"/>
    </source>
</evidence>
<dbReference type="RefSeq" id="WP_056934043.1">
    <property type="nucleotide sequence ID" value="NZ_CP013050.1"/>
</dbReference>
<dbReference type="Proteomes" id="UP000066042">
    <property type="component" value="Chromosome"/>
</dbReference>
<gene>
    <name evidence="2" type="ORF">TBCH5v1_1480</name>
</gene>
<dbReference type="GeneID" id="26136725"/>
<keyword evidence="1" id="KW-0812">Transmembrane</keyword>
<keyword evidence="1" id="KW-0472">Membrane</keyword>
<organism evidence="2 3">
    <name type="scientific">Thermococcus barophilus</name>
    <dbReference type="NCBI Taxonomy" id="55802"/>
    <lineage>
        <taxon>Archaea</taxon>
        <taxon>Methanobacteriati</taxon>
        <taxon>Methanobacteriota</taxon>
        <taxon>Thermococci</taxon>
        <taxon>Thermococcales</taxon>
        <taxon>Thermococcaceae</taxon>
        <taxon>Thermococcus</taxon>
    </lineage>
</organism>
<evidence type="ECO:0000313" key="2">
    <source>
        <dbReference type="EMBL" id="ALM75397.1"/>
    </source>
</evidence>
<feature type="transmembrane region" description="Helical" evidence="1">
    <location>
        <begin position="30"/>
        <end position="50"/>
    </location>
</feature>
<dbReference type="AlphaFoldDB" id="A0A0S1XC62"/>
<dbReference type="PATRIC" id="fig|55802.8.peg.1458"/>
<evidence type="ECO:0000313" key="3">
    <source>
        <dbReference type="Proteomes" id="UP000066042"/>
    </source>
</evidence>
<sequence>MKWVWIAVLIIWLLVPLFWRYIPEKIKTLMALAYPYLIIIGGVLAGGIAGKQVKKRKLQ</sequence>
<reference evidence="2 3" key="1">
    <citation type="journal article" date="2016" name="Genome Announc.">
        <title>Complete genome sequence of the hyperthermophilic and piezophilic archaeon Thermococcus barophilus Ch5, capable of growth at the expense of hydrogenogenesis from carbon monoxide and formate.</title>
        <authorList>
            <person name="Oger P."/>
            <person name="Sokolova T.G."/>
            <person name="Kozhevnikova D.A."/>
            <person name="Taranov E.A."/>
            <person name="Vannier P."/>
            <person name="Lee H.S."/>
            <person name="Kwon K.K."/>
            <person name="Kang S.G."/>
            <person name="Lee J.H."/>
            <person name="Bonch-Osmolovskaya E.A."/>
            <person name="Lebedinsky A.V."/>
        </authorList>
    </citation>
    <scope>NUCLEOTIDE SEQUENCE [LARGE SCALE GENOMIC DNA]</scope>
    <source>
        <strain evidence="3">Ch5</strain>
    </source>
</reference>
<protein>
    <submittedName>
        <fullName evidence="2">Uncharacterized protein</fullName>
    </submittedName>
</protein>
<keyword evidence="1" id="KW-1133">Transmembrane helix</keyword>